<dbReference type="EMBL" id="BSDZ01000022">
    <property type="protein sequence ID" value="GLI65055.1"/>
    <property type="molecule type" value="Genomic_DNA"/>
</dbReference>
<feature type="signal peptide" evidence="2">
    <location>
        <begin position="1"/>
        <end position="23"/>
    </location>
</feature>
<dbReference type="Gene3D" id="3.20.20.80">
    <property type="entry name" value="Glycosidases"/>
    <property type="match status" value="1"/>
</dbReference>
<evidence type="ECO:0000259" key="3">
    <source>
        <dbReference type="PROSITE" id="PS50940"/>
    </source>
</evidence>
<organism evidence="4 5">
    <name type="scientific">Volvox africanus</name>
    <dbReference type="NCBI Taxonomy" id="51714"/>
    <lineage>
        <taxon>Eukaryota</taxon>
        <taxon>Viridiplantae</taxon>
        <taxon>Chlorophyta</taxon>
        <taxon>core chlorophytes</taxon>
        <taxon>Chlorophyceae</taxon>
        <taxon>CS clade</taxon>
        <taxon>Chlamydomonadales</taxon>
        <taxon>Volvocaceae</taxon>
        <taxon>Volvox</taxon>
    </lineage>
</organism>
<protein>
    <recommendedName>
        <fullName evidence="3">Chitin-binding type-2 domain-containing protein</fullName>
    </recommendedName>
</protein>
<evidence type="ECO:0000313" key="4">
    <source>
        <dbReference type="EMBL" id="GLI65055.1"/>
    </source>
</evidence>
<keyword evidence="5" id="KW-1185">Reference proteome</keyword>
<feature type="domain" description="Chitin-binding type-2" evidence="3">
    <location>
        <begin position="70"/>
        <end position="127"/>
    </location>
</feature>
<evidence type="ECO:0000256" key="1">
    <source>
        <dbReference type="SAM" id="MobiDB-lite"/>
    </source>
</evidence>
<evidence type="ECO:0000256" key="2">
    <source>
        <dbReference type="SAM" id="SignalP"/>
    </source>
</evidence>
<dbReference type="InterPro" id="IPR002557">
    <property type="entry name" value="Chitin-bd_dom"/>
</dbReference>
<dbReference type="SMART" id="SM00494">
    <property type="entry name" value="ChtBD2"/>
    <property type="match status" value="1"/>
</dbReference>
<dbReference type="Pfam" id="PF01607">
    <property type="entry name" value="CBM_14"/>
    <property type="match status" value="1"/>
</dbReference>
<feature type="compositionally biased region" description="Pro residues" evidence="1">
    <location>
        <begin position="129"/>
        <end position="158"/>
    </location>
</feature>
<proteinExistence type="predicted"/>
<dbReference type="Proteomes" id="UP001165090">
    <property type="component" value="Unassembled WGS sequence"/>
</dbReference>
<sequence>MAKLHIPPFLLILSKVLVTIAAAGDDSDTAVASTTTTTSTVTDLYFRHGKLSIILPPKPTPLPVTCPISSSWCIDKPNDVYANPCECSSFIKCVNGRITFMRCPFHLVFNPSGKFCDWVPNVSNCYPRGPSPPRPKPSPPRQPSPSPKPRPLPSPPPRKLSLPLPKPSLVRTPPRVKGSVKSSPVKPGPKLPSPAPSVPKPPATLEP</sequence>
<keyword evidence="2" id="KW-0732">Signal</keyword>
<comment type="caution">
    <text evidence="4">The sequence shown here is derived from an EMBL/GenBank/DDBJ whole genome shotgun (WGS) entry which is preliminary data.</text>
</comment>
<dbReference type="PROSITE" id="PS50940">
    <property type="entry name" value="CHIT_BIND_II"/>
    <property type="match status" value="1"/>
</dbReference>
<dbReference type="SUPFAM" id="SSF57625">
    <property type="entry name" value="Invertebrate chitin-binding proteins"/>
    <property type="match status" value="1"/>
</dbReference>
<feature type="region of interest" description="Disordered" evidence="1">
    <location>
        <begin position="128"/>
        <end position="207"/>
    </location>
</feature>
<dbReference type="InterPro" id="IPR036508">
    <property type="entry name" value="Chitin-bd_dom_sf"/>
</dbReference>
<name>A0ABQ5S580_9CHLO</name>
<gene>
    <name evidence="4" type="ORF">VaNZ11_008481</name>
</gene>
<feature type="compositionally biased region" description="Low complexity" evidence="1">
    <location>
        <begin position="159"/>
        <end position="185"/>
    </location>
</feature>
<accession>A0ABQ5S580</accession>
<evidence type="ECO:0000313" key="5">
    <source>
        <dbReference type="Proteomes" id="UP001165090"/>
    </source>
</evidence>
<feature type="chain" id="PRO_5046932264" description="Chitin-binding type-2 domain-containing protein" evidence="2">
    <location>
        <begin position="24"/>
        <end position="207"/>
    </location>
</feature>
<feature type="compositionally biased region" description="Pro residues" evidence="1">
    <location>
        <begin position="186"/>
        <end position="207"/>
    </location>
</feature>
<reference evidence="4 5" key="1">
    <citation type="journal article" date="2023" name="IScience">
        <title>Expanded male sex-determining region conserved during the evolution of homothallism in the green alga Volvox.</title>
        <authorList>
            <person name="Yamamoto K."/>
            <person name="Matsuzaki R."/>
            <person name="Mahakham W."/>
            <person name="Heman W."/>
            <person name="Sekimoto H."/>
            <person name="Kawachi M."/>
            <person name="Minakuchi Y."/>
            <person name="Toyoda A."/>
            <person name="Nozaki H."/>
        </authorList>
    </citation>
    <scope>NUCLEOTIDE SEQUENCE [LARGE SCALE GENOMIC DNA]</scope>
    <source>
        <strain evidence="4 5">NIES-4468</strain>
    </source>
</reference>